<dbReference type="Proteomes" id="UP000779507">
    <property type="component" value="Unassembled WGS sequence"/>
</dbReference>
<evidence type="ECO:0000256" key="1">
    <source>
        <dbReference type="SAM" id="Phobius"/>
    </source>
</evidence>
<gene>
    <name evidence="2" type="ORF">HNP98_001163</name>
</gene>
<evidence type="ECO:0000313" key="3">
    <source>
        <dbReference type="Proteomes" id="UP000779507"/>
    </source>
</evidence>
<dbReference type="Pfam" id="PF07077">
    <property type="entry name" value="DUF1345"/>
    <property type="match status" value="1"/>
</dbReference>
<accession>A0ABX2FMI6</accession>
<feature type="transmembrane region" description="Helical" evidence="1">
    <location>
        <begin position="34"/>
        <end position="52"/>
    </location>
</feature>
<sequence length="247" mass="25885">MKKQAAPKPASAPAPVAKAVPAPWRTILRLPWRLGLATGAAGLAVWLAPAALGPLARAVAGWDAFAAVMLGLILVNMRVADVDDIRQVAASDDLPRTAASFVVLAGALASLVAVVGLLGTLKNLPEAAKALHLVLGVGAVALAWLLVHCVFTLRYAHSYYDADEQGHDQGGLVFPDDAGKDDQDKMEPNYLDFAYFSFVVGMTAQTADIGISNRDIRKIALLHGLISFLFNTAIVALTIGTIGGVLN</sequence>
<keyword evidence="1" id="KW-1133">Transmembrane helix</keyword>
<name>A0ABX2FMI6_9BACT</name>
<feature type="transmembrane region" description="Helical" evidence="1">
    <location>
        <begin position="220"/>
        <end position="246"/>
    </location>
</feature>
<dbReference type="RefSeq" id="WP_173809091.1">
    <property type="nucleotide sequence ID" value="NZ_JABSNP010000004.1"/>
</dbReference>
<keyword evidence="3" id="KW-1185">Reference proteome</keyword>
<dbReference type="InterPro" id="IPR009781">
    <property type="entry name" value="DUF1345"/>
</dbReference>
<feature type="transmembrane region" description="Helical" evidence="1">
    <location>
        <begin position="98"/>
        <end position="118"/>
    </location>
</feature>
<evidence type="ECO:0000313" key="2">
    <source>
        <dbReference type="EMBL" id="NRT18346.1"/>
    </source>
</evidence>
<dbReference type="EMBL" id="JABSNP010000004">
    <property type="protein sequence ID" value="NRT18346.1"/>
    <property type="molecule type" value="Genomic_DNA"/>
</dbReference>
<protein>
    <submittedName>
        <fullName evidence="2">Membrane protein</fullName>
    </submittedName>
</protein>
<feature type="transmembrane region" description="Helical" evidence="1">
    <location>
        <begin position="58"/>
        <end position="77"/>
    </location>
</feature>
<feature type="transmembrane region" description="Helical" evidence="1">
    <location>
        <begin position="130"/>
        <end position="151"/>
    </location>
</feature>
<reference evidence="2 3" key="1">
    <citation type="submission" date="2020-05" db="EMBL/GenBank/DDBJ databases">
        <title>Genomic Encyclopedia of Type Strains, Phase IV (KMG-V): Genome sequencing to study the core and pangenomes of soil and plant-associated prokaryotes.</title>
        <authorList>
            <person name="Whitman W."/>
        </authorList>
    </citation>
    <scope>NUCLEOTIDE SEQUENCE [LARGE SCALE GENOMIC DNA]</scope>
    <source>
        <strain evidence="2 3">9A</strain>
    </source>
</reference>
<keyword evidence="1" id="KW-0472">Membrane</keyword>
<comment type="caution">
    <text evidence="2">The sequence shown here is derived from an EMBL/GenBank/DDBJ whole genome shotgun (WGS) entry which is preliminary data.</text>
</comment>
<proteinExistence type="predicted"/>
<keyword evidence="1" id="KW-0812">Transmembrane</keyword>
<organism evidence="2 3">
    <name type="scientific">Hymenobacter caeli</name>
    <dbReference type="NCBI Taxonomy" id="2735894"/>
    <lineage>
        <taxon>Bacteria</taxon>
        <taxon>Pseudomonadati</taxon>
        <taxon>Bacteroidota</taxon>
        <taxon>Cytophagia</taxon>
        <taxon>Cytophagales</taxon>
        <taxon>Hymenobacteraceae</taxon>
        <taxon>Hymenobacter</taxon>
    </lineage>
</organism>